<protein>
    <submittedName>
        <fullName evidence="1">Uncharacterized protein</fullName>
    </submittedName>
</protein>
<comment type="caution">
    <text evidence="1">The sequence shown here is derived from an EMBL/GenBank/DDBJ whole genome shotgun (WGS) entry which is preliminary data.</text>
</comment>
<evidence type="ECO:0000313" key="2">
    <source>
        <dbReference type="Proteomes" id="UP000276133"/>
    </source>
</evidence>
<accession>A0A3M7S8D2</accession>
<dbReference type="EMBL" id="REGN01001889">
    <property type="protein sequence ID" value="RNA31848.1"/>
    <property type="molecule type" value="Genomic_DNA"/>
</dbReference>
<organism evidence="1 2">
    <name type="scientific">Brachionus plicatilis</name>
    <name type="common">Marine rotifer</name>
    <name type="synonym">Brachionus muelleri</name>
    <dbReference type="NCBI Taxonomy" id="10195"/>
    <lineage>
        <taxon>Eukaryota</taxon>
        <taxon>Metazoa</taxon>
        <taxon>Spiralia</taxon>
        <taxon>Gnathifera</taxon>
        <taxon>Rotifera</taxon>
        <taxon>Eurotatoria</taxon>
        <taxon>Monogononta</taxon>
        <taxon>Pseudotrocha</taxon>
        <taxon>Ploima</taxon>
        <taxon>Brachionidae</taxon>
        <taxon>Brachionus</taxon>
    </lineage>
</organism>
<name>A0A3M7S8D2_BRAPC</name>
<reference evidence="1 2" key="1">
    <citation type="journal article" date="2018" name="Sci. Rep.">
        <title>Genomic signatures of local adaptation to the degree of environmental predictability in rotifers.</title>
        <authorList>
            <person name="Franch-Gras L."/>
            <person name="Hahn C."/>
            <person name="Garcia-Roger E.M."/>
            <person name="Carmona M.J."/>
            <person name="Serra M."/>
            <person name="Gomez A."/>
        </authorList>
    </citation>
    <scope>NUCLEOTIDE SEQUENCE [LARGE SCALE GENOMIC DNA]</scope>
    <source>
        <strain evidence="1">HYR1</strain>
    </source>
</reference>
<sequence length="136" mass="15941">MTISYFIISEASKLINRLALLFFIFENLSLKEQQLFKGFAIFGTLDIAKNFDEKKDCNKIRKFLEIGIFRKKIQKIVNDDYKSTETYNKLKKYAEHHILASQENFNSNKSIFSILIFWIHAPDQINCSEGDIVFDS</sequence>
<gene>
    <name evidence="1" type="ORF">BpHYR1_045368</name>
</gene>
<proteinExistence type="predicted"/>
<dbReference type="AlphaFoldDB" id="A0A3M7S8D2"/>
<dbReference type="Proteomes" id="UP000276133">
    <property type="component" value="Unassembled WGS sequence"/>
</dbReference>
<keyword evidence="2" id="KW-1185">Reference proteome</keyword>
<evidence type="ECO:0000313" key="1">
    <source>
        <dbReference type="EMBL" id="RNA31848.1"/>
    </source>
</evidence>